<dbReference type="GO" id="GO:0000171">
    <property type="term" value="F:ribonuclease MRP activity"/>
    <property type="evidence" value="ECO:0007669"/>
    <property type="project" value="TreeGrafter"/>
</dbReference>
<dbReference type="Proteomes" id="UP001144673">
    <property type="component" value="Chromosome 6"/>
</dbReference>
<dbReference type="PANTHER" id="PTHR15396:SF1">
    <property type="entry name" value="RIBONUCLEASE P PROTEIN SUBUNIT P40"/>
    <property type="match status" value="1"/>
</dbReference>
<dbReference type="InterPro" id="IPR013893">
    <property type="entry name" value="RNase_P_Rpp40"/>
</dbReference>
<organism evidence="1 2">
    <name type="scientific">Akanthomyces muscarius</name>
    <name type="common">Entomopathogenic fungus</name>
    <name type="synonym">Lecanicillium muscarium</name>
    <dbReference type="NCBI Taxonomy" id="2231603"/>
    <lineage>
        <taxon>Eukaryota</taxon>
        <taxon>Fungi</taxon>
        <taxon>Dikarya</taxon>
        <taxon>Ascomycota</taxon>
        <taxon>Pezizomycotina</taxon>
        <taxon>Sordariomycetes</taxon>
        <taxon>Hypocreomycetidae</taxon>
        <taxon>Hypocreales</taxon>
        <taxon>Cordycipitaceae</taxon>
        <taxon>Akanthomyces</taxon>
    </lineage>
</organism>
<sequence length="348" mass="39009">MNIHAVPSVYQKTRCIFTVGIIETGLSQAKRRPVASFRSKEFIHRVDIISPDSWSAALEQLAQRTPAQFYRVNATLGQIFEKAFFLEHVKTGNISMLSEGNPTTGNTFSLHRGKLKLHLDREAYESSGLTGKLDERTGTRELRSKWFVTYDLQSPSMQHGKRGFDRLVYGCKNISDTPVNWICTLENPSDTPITIGNLSYEKVLSRLDIAHHVKTHQVITPSMPSFRDNGPEGSDTAVELYEWISLVRLRSPRVLFNDDIDPYLSRYTVPSYPVGEMSVGQISWNGLLSSSWVSNLTSALMTACPEESWFAISATDMAASGLGGRSEITVLKPPGQSSRYLMWDIKHS</sequence>
<dbReference type="KEGG" id="amus:LMH87_001000"/>
<dbReference type="RefSeq" id="XP_056055895.1">
    <property type="nucleotide sequence ID" value="XM_056199004.1"/>
</dbReference>
<accession>A0A9W8QGG8</accession>
<dbReference type="EMBL" id="JAJHUN010000007">
    <property type="protein sequence ID" value="KAJ4155771.1"/>
    <property type="molecule type" value="Genomic_DNA"/>
</dbReference>
<name>A0A9W8QGG8_AKAMU</name>
<dbReference type="GO" id="GO:0004526">
    <property type="term" value="F:ribonuclease P activity"/>
    <property type="evidence" value="ECO:0007669"/>
    <property type="project" value="TreeGrafter"/>
</dbReference>
<evidence type="ECO:0000313" key="1">
    <source>
        <dbReference type="EMBL" id="KAJ4155771.1"/>
    </source>
</evidence>
<protein>
    <submittedName>
        <fullName evidence="1">Uncharacterized protein</fullName>
    </submittedName>
</protein>
<dbReference type="AlphaFoldDB" id="A0A9W8QGG8"/>
<dbReference type="GO" id="GO:0000172">
    <property type="term" value="C:ribonuclease MRP complex"/>
    <property type="evidence" value="ECO:0007669"/>
    <property type="project" value="TreeGrafter"/>
</dbReference>
<dbReference type="Pfam" id="PF08584">
    <property type="entry name" value="Ribonuc_P_40"/>
    <property type="match status" value="1"/>
</dbReference>
<dbReference type="GO" id="GO:0030681">
    <property type="term" value="C:multimeric ribonuclease P complex"/>
    <property type="evidence" value="ECO:0007669"/>
    <property type="project" value="TreeGrafter"/>
</dbReference>
<dbReference type="PANTHER" id="PTHR15396">
    <property type="entry name" value="RIBONUCLEASE P PROTEIN SUBUNIT P40"/>
    <property type="match status" value="1"/>
</dbReference>
<evidence type="ECO:0000313" key="2">
    <source>
        <dbReference type="Proteomes" id="UP001144673"/>
    </source>
</evidence>
<comment type="caution">
    <text evidence="1">The sequence shown here is derived from an EMBL/GenBank/DDBJ whole genome shotgun (WGS) entry which is preliminary data.</text>
</comment>
<reference evidence="1" key="1">
    <citation type="journal article" date="2023" name="Access Microbiol">
        <title>De-novo genome assembly for Akanthomyces muscarius, a biocontrol agent of insect agricultural pests.</title>
        <authorList>
            <person name="Erdos Z."/>
            <person name="Studholme D.J."/>
            <person name="Raymond B."/>
            <person name="Sharma M."/>
        </authorList>
    </citation>
    <scope>NUCLEOTIDE SEQUENCE</scope>
    <source>
        <strain evidence="1">Ve6</strain>
    </source>
</reference>
<dbReference type="GeneID" id="80888159"/>
<dbReference type="GO" id="GO:0000447">
    <property type="term" value="P:endonucleolytic cleavage in ITS1 to separate SSU-rRNA from 5.8S rRNA and LSU-rRNA from tricistronic rRNA transcript (SSU-rRNA, 5.8S rRNA, LSU-rRNA)"/>
    <property type="evidence" value="ECO:0007669"/>
    <property type="project" value="TreeGrafter"/>
</dbReference>
<proteinExistence type="predicted"/>
<gene>
    <name evidence="1" type="ORF">LMH87_001000</name>
</gene>
<dbReference type="GO" id="GO:0001682">
    <property type="term" value="P:tRNA 5'-leader removal"/>
    <property type="evidence" value="ECO:0007669"/>
    <property type="project" value="InterPro"/>
</dbReference>
<keyword evidence="2" id="KW-1185">Reference proteome</keyword>